<dbReference type="PROSITE" id="PS51257">
    <property type="entry name" value="PROKAR_LIPOPROTEIN"/>
    <property type="match status" value="1"/>
</dbReference>
<dbReference type="InterPro" id="IPR025345">
    <property type="entry name" value="DUF4249"/>
</dbReference>
<sequence length="380" mass="42601">MKINKIWVIVSLGLWICSCVEPFEITFQHGQKILTVDATITDTEEEQVFSITESESRNSVVYSFNVTGAKVEVLVDRVETVSLTEKSPGVYALPASFRVKKGSVYKLFFEKADGTKYESAEEVMTSVPEIKKVYDEFRMEGIKTGAGYDPASFVFIDADDPADEKNNYVWSWRLWEKQIICKSCSNGRYFVSPPPDGQCVYEEKYKEVPFFDYACDGNCWDIFYNTSLNVFSDVFSNGKSIVGRVVAKIPYYSEKGALIEIKQQSVTPAAYRYLKLLTDQGQNTGSLVDTPPAAIVGNITNMTTPDEPIAGFFMVSGVRTVRYWLSRENALNSGAIPTGILGHKLNYEPNSVFPDPPRPPLAPCKPSRFRANVEPEGWVN</sequence>
<organism evidence="1 2">
    <name type="scientific">Emticicia soli</name>
    <dbReference type="NCBI Taxonomy" id="2027878"/>
    <lineage>
        <taxon>Bacteria</taxon>
        <taxon>Pseudomonadati</taxon>
        <taxon>Bacteroidota</taxon>
        <taxon>Cytophagia</taxon>
        <taxon>Cytophagales</taxon>
        <taxon>Leadbetterellaceae</taxon>
        <taxon>Emticicia</taxon>
    </lineage>
</organism>
<evidence type="ECO:0000313" key="2">
    <source>
        <dbReference type="Proteomes" id="UP001597510"/>
    </source>
</evidence>
<evidence type="ECO:0000313" key="1">
    <source>
        <dbReference type="EMBL" id="MFD2521597.1"/>
    </source>
</evidence>
<dbReference type="Proteomes" id="UP001597510">
    <property type="component" value="Unassembled WGS sequence"/>
</dbReference>
<dbReference type="RefSeq" id="WP_340235784.1">
    <property type="nucleotide sequence ID" value="NZ_JBBEWC010000005.1"/>
</dbReference>
<proteinExistence type="predicted"/>
<accession>A0ABW5J8B0</accession>
<dbReference type="Pfam" id="PF14054">
    <property type="entry name" value="DUF4249"/>
    <property type="match status" value="1"/>
</dbReference>
<gene>
    <name evidence="1" type="ORF">ACFSR2_11940</name>
</gene>
<keyword evidence="2" id="KW-1185">Reference proteome</keyword>
<dbReference type="EMBL" id="JBHULC010000011">
    <property type="protein sequence ID" value="MFD2521597.1"/>
    <property type="molecule type" value="Genomic_DNA"/>
</dbReference>
<comment type="caution">
    <text evidence="1">The sequence shown here is derived from an EMBL/GenBank/DDBJ whole genome shotgun (WGS) entry which is preliminary data.</text>
</comment>
<reference evidence="2" key="1">
    <citation type="journal article" date="2019" name="Int. J. Syst. Evol. Microbiol.">
        <title>The Global Catalogue of Microorganisms (GCM) 10K type strain sequencing project: providing services to taxonomists for standard genome sequencing and annotation.</title>
        <authorList>
            <consortium name="The Broad Institute Genomics Platform"/>
            <consortium name="The Broad Institute Genome Sequencing Center for Infectious Disease"/>
            <person name="Wu L."/>
            <person name="Ma J."/>
        </authorList>
    </citation>
    <scope>NUCLEOTIDE SEQUENCE [LARGE SCALE GENOMIC DNA]</scope>
    <source>
        <strain evidence="2">KCTC 52344</strain>
    </source>
</reference>
<protein>
    <submittedName>
        <fullName evidence="1">DUF4249 domain-containing protein</fullName>
    </submittedName>
</protein>
<name>A0ABW5J8B0_9BACT</name>